<dbReference type="EMBL" id="AP009088">
    <property type="protein sequence ID" value="BAI39837.1"/>
    <property type="molecule type" value="Genomic_DNA"/>
</dbReference>
<organism evidence="1">
    <name type="scientific">Oryza sativa subsp. indica</name>
    <name type="common">Rice</name>
    <dbReference type="NCBI Taxonomy" id="39946"/>
    <lineage>
        <taxon>Eukaryota</taxon>
        <taxon>Viridiplantae</taxon>
        <taxon>Streptophyta</taxon>
        <taxon>Embryophyta</taxon>
        <taxon>Tracheophyta</taxon>
        <taxon>Spermatophyta</taxon>
        <taxon>Magnoliopsida</taxon>
        <taxon>Liliopsida</taxon>
        <taxon>Poales</taxon>
        <taxon>Poaceae</taxon>
        <taxon>BOP clade</taxon>
        <taxon>Oryzoideae</taxon>
        <taxon>Oryzeae</taxon>
        <taxon>Oryzinae</taxon>
        <taxon>Oryza</taxon>
        <taxon>Oryza sativa</taxon>
    </lineage>
</organism>
<protein>
    <submittedName>
        <fullName evidence="1">Uncharacterized protein K0116D04.13</fullName>
    </submittedName>
</protein>
<proteinExistence type="predicted"/>
<sequence>MEEAGPHIVGKMKGHDLPSPVLRRTLQGGESILLRGEPVAALPTGDGFLTLGEFVAQPARRSLVTGDLSLALHERGVPPLPCLLLEPQLLCATGHRGLSGCGGLGVLGGGLLAEMEGGLSLGHPRRIAW</sequence>
<reference evidence="1" key="1">
    <citation type="journal article" date="2009" name="Plant J.">
        <title>Comparative analysis of complete orthologous centromeres from two subspecies of rice reveals rapid variation of centromere organization and structure.</title>
        <authorList>
            <person name="Wu J."/>
            <person name="Fujisawa M."/>
            <person name="Tian Z."/>
            <person name="Yamagata H."/>
            <person name="Kamiya K."/>
            <person name="Shibata M."/>
            <person name="Hosokawa S."/>
            <person name="Ito Y."/>
            <person name="Hamada M."/>
            <person name="Katagiri S."/>
            <person name="Kurita K."/>
            <person name="Yamamoto M."/>
            <person name="Kikuta A."/>
            <person name="Machita K."/>
            <person name="Karasawa W."/>
            <person name="Kanamori H."/>
            <person name="Namiki N."/>
            <person name="Mizuno H."/>
            <person name="Ma J."/>
            <person name="Sasaki T."/>
            <person name="Matsumoto T."/>
        </authorList>
    </citation>
    <scope>NUCLEOTIDE SEQUENCE</scope>
</reference>
<dbReference type="AlphaFoldDB" id="C8TFB5"/>
<name>C8TFB5_ORYSI</name>
<evidence type="ECO:0000313" key="1">
    <source>
        <dbReference type="EMBL" id="BAI39837.1"/>
    </source>
</evidence>
<accession>C8TFB5</accession>
<gene>
    <name evidence="1" type="primary">K0116D04.13</name>
</gene>